<reference evidence="3" key="1">
    <citation type="submission" date="2012-12" db="EMBL/GenBank/DDBJ databases">
        <authorList>
            <person name="Hellsten U."/>
            <person name="Grimwood J."/>
            <person name="Chapman J.A."/>
            <person name="Shapiro H."/>
            <person name="Aerts A."/>
            <person name="Otillar R.P."/>
            <person name="Terry A.Y."/>
            <person name="Boore J.L."/>
            <person name="Simakov O."/>
            <person name="Marletaz F."/>
            <person name="Cho S.-J."/>
            <person name="Edsinger-Gonzales E."/>
            <person name="Havlak P."/>
            <person name="Kuo D.-H."/>
            <person name="Larsson T."/>
            <person name="Lv J."/>
            <person name="Arendt D."/>
            <person name="Savage R."/>
            <person name="Osoegawa K."/>
            <person name="de Jong P."/>
            <person name="Lindberg D.R."/>
            <person name="Seaver E.C."/>
            <person name="Weisblat D.A."/>
            <person name="Putnam N.H."/>
            <person name="Grigoriev I.V."/>
            <person name="Rokhsar D.S."/>
        </authorList>
    </citation>
    <scope>NUCLEOTIDE SEQUENCE</scope>
</reference>
<dbReference type="EMBL" id="AMQM01006202">
    <property type="status" value="NOT_ANNOTATED_CDS"/>
    <property type="molecule type" value="Genomic_DNA"/>
</dbReference>
<evidence type="ECO:0000313" key="1">
    <source>
        <dbReference type="EMBL" id="ESN97766.1"/>
    </source>
</evidence>
<dbReference type="EnsemblMetazoa" id="HelroT177829">
    <property type="protein sequence ID" value="HelroP177829"/>
    <property type="gene ID" value="HelroG177829"/>
</dbReference>
<accession>T1FCC2</accession>
<evidence type="ECO:0000313" key="3">
    <source>
        <dbReference type="Proteomes" id="UP000015101"/>
    </source>
</evidence>
<gene>
    <name evidence="2" type="primary">20206471</name>
    <name evidence="1" type="ORF">HELRODRAFT_177829</name>
</gene>
<protein>
    <recommendedName>
        <fullName evidence="4">Methyltransferase domain-containing protein</fullName>
    </recommendedName>
</protein>
<dbReference type="RefSeq" id="XP_009024222.1">
    <property type="nucleotide sequence ID" value="XM_009025974.1"/>
</dbReference>
<keyword evidence="3" id="KW-1185">Reference proteome</keyword>
<evidence type="ECO:0008006" key="4">
    <source>
        <dbReference type="Google" id="ProtNLM"/>
    </source>
</evidence>
<name>T1FCC2_HELRO</name>
<dbReference type="SUPFAM" id="SSF53335">
    <property type="entry name" value="S-adenosyl-L-methionine-dependent methyltransferases"/>
    <property type="match status" value="1"/>
</dbReference>
<dbReference type="EMBL" id="KB097304">
    <property type="protein sequence ID" value="ESN97766.1"/>
    <property type="molecule type" value="Genomic_DNA"/>
</dbReference>
<sequence>MSIFIVSDMSDIYEKLFDEVGKNYLKDVRHAISIGPGIGEADILFLNKTTPNLTKLTAVDKDSSCIEEFRKNLKELFSDDVAVHFHLSPAQIWQGPQERADLVLIFHTSTTYCLNDILRELGRKLHVESYTVKLELIHLGYSIDRVHNFEYNQDLQALHDYVVSFIMIHANPPIDDEELVKKAIKKLIDAGNKGYASGNLFSVIKKS</sequence>
<dbReference type="HOGENOM" id="CLU_093975_0_0_1"/>
<dbReference type="InParanoid" id="T1FCC2"/>
<dbReference type="Gene3D" id="3.40.50.150">
    <property type="entry name" value="Vaccinia Virus protein VP39"/>
    <property type="match status" value="1"/>
</dbReference>
<dbReference type="InterPro" id="IPR029063">
    <property type="entry name" value="SAM-dependent_MTases_sf"/>
</dbReference>
<proteinExistence type="predicted"/>
<dbReference type="KEGG" id="hro:HELRODRAFT_177829"/>
<reference evidence="1 3" key="2">
    <citation type="journal article" date="2013" name="Nature">
        <title>Insights into bilaterian evolution from three spiralian genomes.</title>
        <authorList>
            <person name="Simakov O."/>
            <person name="Marletaz F."/>
            <person name="Cho S.J."/>
            <person name="Edsinger-Gonzales E."/>
            <person name="Havlak P."/>
            <person name="Hellsten U."/>
            <person name="Kuo D.H."/>
            <person name="Larsson T."/>
            <person name="Lv J."/>
            <person name="Arendt D."/>
            <person name="Savage R."/>
            <person name="Osoegawa K."/>
            <person name="de Jong P."/>
            <person name="Grimwood J."/>
            <person name="Chapman J.A."/>
            <person name="Shapiro H."/>
            <person name="Aerts A."/>
            <person name="Otillar R.P."/>
            <person name="Terry A.Y."/>
            <person name="Boore J.L."/>
            <person name="Grigoriev I.V."/>
            <person name="Lindberg D.R."/>
            <person name="Seaver E.C."/>
            <person name="Weisblat D.A."/>
            <person name="Putnam N.H."/>
            <person name="Rokhsar D.S."/>
        </authorList>
    </citation>
    <scope>NUCLEOTIDE SEQUENCE</scope>
</reference>
<dbReference type="AlphaFoldDB" id="T1FCC2"/>
<dbReference type="Proteomes" id="UP000015101">
    <property type="component" value="Unassembled WGS sequence"/>
</dbReference>
<reference evidence="2" key="3">
    <citation type="submission" date="2015-06" db="UniProtKB">
        <authorList>
            <consortium name="EnsemblMetazoa"/>
        </authorList>
    </citation>
    <scope>IDENTIFICATION</scope>
</reference>
<dbReference type="GeneID" id="20206471"/>
<dbReference type="CTD" id="20206471"/>
<organism evidence="2 3">
    <name type="scientific">Helobdella robusta</name>
    <name type="common">Californian leech</name>
    <dbReference type="NCBI Taxonomy" id="6412"/>
    <lineage>
        <taxon>Eukaryota</taxon>
        <taxon>Metazoa</taxon>
        <taxon>Spiralia</taxon>
        <taxon>Lophotrochozoa</taxon>
        <taxon>Annelida</taxon>
        <taxon>Clitellata</taxon>
        <taxon>Hirudinea</taxon>
        <taxon>Rhynchobdellida</taxon>
        <taxon>Glossiphoniidae</taxon>
        <taxon>Helobdella</taxon>
    </lineage>
</organism>
<evidence type="ECO:0000313" key="2">
    <source>
        <dbReference type="EnsemblMetazoa" id="HelroP177829"/>
    </source>
</evidence>